<dbReference type="Pfam" id="PF00005">
    <property type="entry name" value="ABC_tran"/>
    <property type="match status" value="2"/>
</dbReference>
<gene>
    <name evidence="11" type="ORF">V1479_01010</name>
</gene>
<comment type="caution">
    <text evidence="11">The sequence shown here is derived from an EMBL/GenBank/DDBJ whole genome shotgun (WGS) entry which is preliminary data.</text>
</comment>
<dbReference type="PROSITE" id="PS00211">
    <property type="entry name" value="ABC_TRANSPORTER_1"/>
    <property type="match status" value="1"/>
</dbReference>
<evidence type="ECO:0000256" key="6">
    <source>
        <dbReference type="ARBA" id="ARBA00022741"/>
    </source>
</evidence>
<sequence>MTSHEPFISLSGMSKSFVGIRVLKDVDFDVREGEVHALLGENGAGKSTLIKMMAGLYKPDSGAITVNGEEMKFAATGDATAAGIATVYQELLLFPELTVAENVFLGHYPRTRAGWIDWAAVRARTRELLDQLDTHDLDVDAKVLTLSVAQRQRVEIAKALSRNARILIMDEPTASLVESDVQRLMQVVRQLRERGVGIVYVSHRMSEIFALADRVTVLRDGAHVATCDIGEVNEQQLVSMMVGRPIDSLFPKAEAEIGETVLEVKSLNHGRHVQDISFRLRRGEILGIAGLVGSGRTELALTLFGMTPATSGEILMEGVPVRIGSPQQARDLGIAYVPEDRGLQGLVRPMAIRKNVSMATIEKLSSGIFIRARAEAERAREAVRRFGIRCRDIDQPVSELSGGNQQKVVIAKWLETEPKVLILDEPTRGVDVGAKAEIHTIMGELVKRGVAILMISSELPEVLGMSDRMLVMSGGRVTAEIDRADATPERVGAAMTAHRGAEAA</sequence>
<keyword evidence="8" id="KW-1278">Translocase</keyword>
<organism evidence="11 12">
    <name type="scientific">Neoaquamicrobium sediminum</name>
    <dbReference type="NCBI Taxonomy" id="1849104"/>
    <lineage>
        <taxon>Bacteria</taxon>
        <taxon>Pseudomonadati</taxon>
        <taxon>Pseudomonadota</taxon>
        <taxon>Alphaproteobacteria</taxon>
        <taxon>Hyphomicrobiales</taxon>
        <taxon>Phyllobacteriaceae</taxon>
        <taxon>Neoaquamicrobium</taxon>
    </lineage>
</organism>
<reference evidence="11 12" key="1">
    <citation type="submission" date="2024-01" db="EMBL/GenBank/DDBJ databases">
        <title>New evidence supports the origin of RcGTA from prophage.</title>
        <authorList>
            <person name="Xu Y."/>
            <person name="Liu B."/>
            <person name="Chen F."/>
        </authorList>
    </citation>
    <scope>NUCLEOTIDE SEQUENCE [LARGE SCALE GENOMIC DNA]</scope>
    <source>
        <strain evidence="11 12">CBW1107-2</strain>
    </source>
</reference>
<proteinExistence type="inferred from homology"/>
<evidence type="ECO:0000256" key="5">
    <source>
        <dbReference type="ARBA" id="ARBA00022737"/>
    </source>
</evidence>
<feature type="domain" description="ABC transporter" evidence="10">
    <location>
        <begin position="257"/>
        <end position="499"/>
    </location>
</feature>
<dbReference type="CDD" id="cd03215">
    <property type="entry name" value="ABC_Carb_Monos_II"/>
    <property type="match status" value="1"/>
</dbReference>
<dbReference type="SUPFAM" id="SSF52540">
    <property type="entry name" value="P-loop containing nucleoside triphosphate hydrolases"/>
    <property type="match status" value="2"/>
</dbReference>
<keyword evidence="5" id="KW-0677">Repeat</keyword>
<accession>A0ABV3WMK1</accession>
<dbReference type="PANTHER" id="PTHR43790">
    <property type="entry name" value="CARBOHYDRATE TRANSPORT ATP-BINDING PROTEIN MG119-RELATED"/>
    <property type="match status" value="1"/>
</dbReference>
<dbReference type="InterPro" id="IPR027417">
    <property type="entry name" value="P-loop_NTPase"/>
</dbReference>
<dbReference type="InterPro" id="IPR050107">
    <property type="entry name" value="ABC_carbohydrate_import_ATPase"/>
</dbReference>
<evidence type="ECO:0000256" key="8">
    <source>
        <dbReference type="ARBA" id="ARBA00022967"/>
    </source>
</evidence>
<dbReference type="RefSeq" id="WP_368801286.1">
    <property type="nucleotide sequence ID" value="NZ_JAZHFV010000001.1"/>
</dbReference>
<dbReference type="EMBL" id="JAZHFV010000001">
    <property type="protein sequence ID" value="MEX4005860.1"/>
    <property type="molecule type" value="Genomic_DNA"/>
</dbReference>
<dbReference type="SMART" id="SM00382">
    <property type="entry name" value="AAA"/>
    <property type="match status" value="2"/>
</dbReference>
<dbReference type="CDD" id="cd03216">
    <property type="entry name" value="ABC_Carb_Monos_I"/>
    <property type="match status" value="1"/>
</dbReference>
<evidence type="ECO:0000313" key="12">
    <source>
        <dbReference type="Proteomes" id="UP001559025"/>
    </source>
</evidence>
<feature type="domain" description="ABC transporter" evidence="10">
    <location>
        <begin position="8"/>
        <end position="245"/>
    </location>
</feature>
<dbReference type="InterPro" id="IPR003593">
    <property type="entry name" value="AAA+_ATPase"/>
</dbReference>
<protein>
    <submittedName>
        <fullName evidence="11">Sugar ABC transporter ATP-binding protein</fullName>
    </submittedName>
</protein>
<comment type="similarity">
    <text evidence="1">Belongs to the ABC transporter superfamily.</text>
</comment>
<dbReference type="InterPro" id="IPR003439">
    <property type="entry name" value="ABC_transporter-like_ATP-bd"/>
</dbReference>
<keyword evidence="12" id="KW-1185">Reference proteome</keyword>
<evidence type="ECO:0000259" key="10">
    <source>
        <dbReference type="PROSITE" id="PS50893"/>
    </source>
</evidence>
<evidence type="ECO:0000256" key="1">
    <source>
        <dbReference type="ARBA" id="ARBA00005417"/>
    </source>
</evidence>
<keyword evidence="9" id="KW-0472">Membrane</keyword>
<keyword evidence="7 11" id="KW-0067">ATP-binding</keyword>
<keyword evidence="6" id="KW-0547">Nucleotide-binding</keyword>
<name>A0ABV3WMK1_9HYPH</name>
<dbReference type="PROSITE" id="PS50893">
    <property type="entry name" value="ABC_TRANSPORTER_2"/>
    <property type="match status" value="2"/>
</dbReference>
<evidence type="ECO:0000256" key="7">
    <source>
        <dbReference type="ARBA" id="ARBA00022840"/>
    </source>
</evidence>
<evidence type="ECO:0000256" key="2">
    <source>
        <dbReference type="ARBA" id="ARBA00022448"/>
    </source>
</evidence>
<dbReference type="GO" id="GO:0005524">
    <property type="term" value="F:ATP binding"/>
    <property type="evidence" value="ECO:0007669"/>
    <property type="project" value="UniProtKB-KW"/>
</dbReference>
<dbReference type="InterPro" id="IPR017871">
    <property type="entry name" value="ABC_transporter-like_CS"/>
</dbReference>
<keyword evidence="4" id="KW-0762">Sugar transport</keyword>
<dbReference type="PANTHER" id="PTHR43790:SF3">
    <property type="entry name" value="D-ALLOSE IMPORT ATP-BINDING PROTEIN ALSA-RELATED"/>
    <property type="match status" value="1"/>
</dbReference>
<keyword evidence="3" id="KW-1003">Cell membrane</keyword>
<keyword evidence="2" id="KW-0813">Transport</keyword>
<evidence type="ECO:0000256" key="3">
    <source>
        <dbReference type="ARBA" id="ARBA00022475"/>
    </source>
</evidence>
<evidence type="ECO:0000256" key="9">
    <source>
        <dbReference type="ARBA" id="ARBA00023136"/>
    </source>
</evidence>
<dbReference type="Gene3D" id="3.40.50.300">
    <property type="entry name" value="P-loop containing nucleotide triphosphate hydrolases"/>
    <property type="match status" value="2"/>
</dbReference>
<evidence type="ECO:0000313" key="11">
    <source>
        <dbReference type="EMBL" id="MEX4005860.1"/>
    </source>
</evidence>
<evidence type="ECO:0000256" key="4">
    <source>
        <dbReference type="ARBA" id="ARBA00022597"/>
    </source>
</evidence>
<dbReference type="Proteomes" id="UP001559025">
    <property type="component" value="Unassembled WGS sequence"/>
</dbReference>